<dbReference type="InParanoid" id="A0A098DHD3"/>
<evidence type="ECO:0000313" key="1">
    <source>
        <dbReference type="EMBL" id="CEF77356.1"/>
    </source>
</evidence>
<protein>
    <submittedName>
        <fullName evidence="1">Chromosome 2, complete genome</fullName>
    </submittedName>
</protein>
<dbReference type="Proteomes" id="UP000070720">
    <property type="component" value="Chromosome 2"/>
</dbReference>
<accession>A0A098DHD3</accession>
<dbReference type="VEuPathDB" id="FungiDB:FGRAMPH1_01G11107"/>
<name>A0A098DHD3_GIBZE</name>
<accession>A0A0E0S1I1</accession>
<organism evidence="1 3">
    <name type="scientific">Gibberella zeae (strain ATCC MYA-4620 / CBS 123657 / FGSC 9075 / NRRL 31084 / PH-1)</name>
    <name type="common">Wheat head blight fungus</name>
    <name type="synonym">Fusarium graminearum</name>
    <dbReference type="NCBI Taxonomy" id="229533"/>
    <lineage>
        <taxon>Eukaryota</taxon>
        <taxon>Fungi</taxon>
        <taxon>Dikarya</taxon>
        <taxon>Ascomycota</taxon>
        <taxon>Pezizomycotina</taxon>
        <taxon>Sordariomycetes</taxon>
        <taxon>Hypocreomycetidae</taxon>
        <taxon>Hypocreales</taxon>
        <taxon>Nectriaceae</taxon>
        <taxon>Fusarium</taxon>
    </lineage>
</organism>
<reference evidence="1 3" key="3">
    <citation type="journal article" date="2015" name="BMC Genomics">
        <title>The completed genome sequence of the pathogenic ascomycete fungus Fusarium graminearum.</title>
        <authorList>
            <person name="King R."/>
            <person name="Urban M."/>
            <person name="Hammond-Kosack M.C."/>
            <person name="Hassani-Pak K."/>
            <person name="Hammond-Kosack K.E."/>
        </authorList>
    </citation>
    <scope>NUCLEOTIDE SEQUENCE [LARGE SCALE GENOMIC DNA]</scope>
    <source>
        <strain evidence="3">ATCC MYA-4620 / CBS 123657 / FGSC 9075 / NRRL 31084 / PH-1</strain>
        <strain evidence="1">PH-1</strain>
    </source>
</reference>
<dbReference type="EnsemblFungi" id="CEF77356">
    <property type="protein sequence ID" value="CEF77356"/>
    <property type="gene ID" value="FGRRES_15525"/>
</dbReference>
<keyword evidence="3" id="KW-1185">Reference proteome</keyword>
<reference evidence="2" key="4">
    <citation type="submission" date="2017-01" db="UniProtKB">
        <authorList>
            <consortium name="EnsemblFungi"/>
        </authorList>
    </citation>
    <scope>IDENTIFICATION</scope>
    <source>
        <strain evidence="2">PH-1 / ATCC MYA-4620 / FGSC 9075 / NRRL 31084</strain>
    </source>
</reference>
<dbReference type="AlphaFoldDB" id="A0A098DHD3"/>
<reference evidence="2 3" key="2">
    <citation type="journal article" date="2010" name="Nature">
        <title>Comparative genomics reveals mobile pathogenicity chromosomes in Fusarium.</title>
        <authorList>
            <person name="Ma L.J."/>
            <person name="van der Does H.C."/>
            <person name="Borkovich K.A."/>
            <person name="Coleman J.J."/>
            <person name="Daboussi M.J."/>
            <person name="Di Pietro A."/>
            <person name="Dufresne M."/>
            <person name="Freitag M."/>
            <person name="Grabherr M."/>
            <person name="Henrissat B."/>
            <person name="Houterman P.M."/>
            <person name="Kang S."/>
            <person name="Shim W.B."/>
            <person name="Woloshuk C."/>
            <person name="Xie X."/>
            <person name="Xu J.R."/>
            <person name="Antoniw J."/>
            <person name="Baker S.E."/>
            <person name="Bluhm B.H."/>
            <person name="Breakspear A."/>
            <person name="Brown D.W."/>
            <person name="Butchko R.A."/>
            <person name="Chapman S."/>
            <person name="Coulson R."/>
            <person name="Coutinho P.M."/>
            <person name="Danchin E.G."/>
            <person name="Diener A."/>
            <person name="Gale L.R."/>
            <person name="Gardiner D.M."/>
            <person name="Goff S."/>
            <person name="Hammond-Kosack K.E."/>
            <person name="Hilburn K."/>
            <person name="Hua-Van A."/>
            <person name="Jonkers W."/>
            <person name="Kazan K."/>
            <person name="Kodira C.D."/>
            <person name="Koehrsen M."/>
            <person name="Kumar L."/>
            <person name="Lee Y.H."/>
            <person name="Li L."/>
            <person name="Manners J.M."/>
            <person name="Miranda-Saavedra D."/>
            <person name="Mukherjee M."/>
            <person name="Park G."/>
            <person name="Park J."/>
            <person name="Park S.Y."/>
            <person name="Proctor R.H."/>
            <person name="Regev A."/>
            <person name="Ruiz-Roldan M.C."/>
            <person name="Sain D."/>
            <person name="Sakthikumar S."/>
            <person name="Sykes S."/>
            <person name="Schwartz D.C."/>
            <person name="Turgeon B.G."/>
            <person name="Wapinski I."/>
            <person name="Yoder O."/>
            <person name="Young S."/>
            <person name="Zeng Q."/>
            <person name="Zhou S."/>
            <person name="Galagan J."/>
            <person name="Cuomo C.A."/>
            <person name="Kistler H.C."/>
            <person name="Rep M."/>
        </authorList>
    </citation>
    <scope>GENOME REANNOTATION</scope>
    <source>
        <strain evidence="3">ATCC MYA-4620 / CBS 123657 / FGSC 9075 / NRRL 31084 / PH-1</strain>
        <strain evidence="2">PH-1 / ATCC MYA-4620 / FGSC 9075 / NRRL 31084</strain>
    </source>
</reference>
<sequence length="98" mass="11376">MSTTNPDIKELQSKVKEAQLAIEQMEARPPESQPSISERLLMYAQHQFLIEKVETNFQSAPGRPAKMVEQAWGIAWGIWHYHYLLSLAITINDHWNKE</sequence>
<proteinExistence type="predicted"/>
<reference evidence="2 3" key="1">
    <citation type="journal article" date="2007" name="Science">
        <title>The Fusarium graminearum genome reveals a link between localized polymorphism and pathogen specialization.</title>
        <authorList>
            <person name="Cuomo C.A."/>
            <person name="Gueldener U."/>
            <person name="Xu J.-R."/>
            <person name="Trail F."/>
            <person name="Turgeon B.G."/>
            <person name="Di Pietro A."/>
            <person name="Walton J.D."/>
            <person name="Ma L.-J."/>
            <person name="Baker S.E."/>
            <person name="Rep M."/>
            <person name="Adam G."/>
            <person name="Antoniw J."/>
            <person name="Baldwin T."/>
            <person name="Calvo S.E."/>
            <person name="Chang Y.-L."/>
            <person name="DeCaprio D."/>
            <person name="Gale L.R."/>
            <person name="Gnerre S."/>
            <person name="Goswami R.S."/>
            <person name="Hammond-Kosack K."/>
            <person name="Harris L.J."/>
            <person name="Hilburn K."/>
            <person name="Kennell J.C."/>
            <person name="Kroken S."/>
            <person name="Magnuson J.K."/>
            <person name="Mannhaupt G."/>
            <person name="Mauceli E.W."/>
            <person name="Mewes H.-W."/>
            <person name="Mitterbauer R."/>
            <person name="Muehlbauer G."/>
            <person name="Muensterkoetter M."/>
            <person name="Nelson D."/>
            <person name="O'Donnell K."/>
            <person name="Ouellet T."/>
            <person name="Qi W."/>
            <person name="Quesneville H."/>
            <person name="Roncero M.I.G."/>
            <person name="Seong K.-Y."/>
            <person name="Tetko I.V."/>
            <person name="Urban M."/>
            <person name="Waalwijk C."/>
            <person name="Ward T.J."/>
            <person name="Yao J."/>
            <person name="Birren B.W."/>
            <person name="Kistler H.C."/>
        </authorList>
    </citation>
    <scope>NUCLEOTIDE SEQUENCE [LARGE SCALE GENOMIC DNA]</scope>
    <source>
        <strain evidence="3">ATCC MYA-4620 / CBS 123657 / FGSC 9075 / NRRL 31084 / PH-1</strain>
        <strain evidence="2">PH-1 / ATCC MYA-4620 / FGSC 9075 / NRRL 31084</strain>
    </source>
</reference>
<dbReference type="EMBL" id="HG970333">
    <property type="protein sequence ID" value="CEF77356.1"/>
    <property type="molecule type" value="Genomic_DNA"/>
</dbReference>
<gene>
    <name evidence="1" type="ORF">FGRAMPH1_01T11107</name>
</gene>
<evidence type="ECO:0000313" key="2">
    <source>
        <dbReference type="EnsemblFungi" id="CEF77356"/>
    </source>
</evidence>
<evidence type="ECO:0000313" key="3">
    <source>
        <dbReference type="Proteomes" id="UP000070720"/>
    </source>
</evidence>